<dbReference type="CDD" id="cd17548">
    <property type="entry name" value="REC_DivK-like"/>
    <property type="match status" value="1"/>
</dbReference>
<dbReference type="EMBL" id="CP032346">
    <property type="protein sequence ID" value="QCO16471.1"/>
    <property type="molecule type" value="Genomic_DNA"/>
</dbReference>
<dbReference type="InterPro" id="IPR011006">
    <property type="entry name" value="CheY-like_superfamily"/>
</dbReference>
<dbReference type="Pfam" id="PF00072">
    <property type="entry name" value="Response_reg"/>
    <property type="match status" value="1"/>
</dbReference>
<reference evidence="5 6" key="1">
    <citation type="submission" date="2018-09" db="EMBL/GenBank/DDBJ databases">
        <title>Whole genome based analysis of evolution and adaptive divergence in Indian and Brazilian strains of Azospirillum brasilense.</title>
        <authorList>
            <person name="Singh C."/>
            <person name="Tripathi A.K."/>
        </authorList>
    </citation>
    <scope>NUCLEOTIDE SEQUENCE [LARGE SCALE GENOMIC DNA]</scope>
    <source>
        <strain evidence="5 6">MTCC4039</strain>
        <plasmid evidence="5 6">p1</plasmid>
    </source>
</reference>
<dbReference type="PANTHER" id="PTHR45339:SF1">
    <property type="entry name" value="HYBRID SIGNAL TRANSDUCTION HISTIDINE KINASE J"/>
    <property type="match status" value="1"/>
</dbReference>
<dbReference type="PANTHER" id="PTHR45339">
    <property type="entry name" value="HYBRID SIGNAL TRANSDUCTION HISTIDINE KINASE J"/>
    <property type="match status" value="1"/>
</dbReference>
<dbReference type="SUPFAM" id="SSF52172">
    <property type="entry name" value="CheY-like"/>
    <property type="match status" value="1"/>
</dbReference>
<dbReference type="InterPro" id="IPR001789">
    <property type="entry name" value="Sig_transdc_resp-reg_receiver"/>
</dbReference>
<evidence type="ECO:0000256" key="3">
    <source>
        <dbReference type="PROSITE-ProRule" id="PRU00169"/>
    </source>
</evidence>
<dbReference type="Proteomes" id="UP000298693">
    <property type="component" value="Plasmid p1"/>
</dbReference>
<sequence length="125" mass="14221">MDDRTVKRVLIVEDNELNMKLFHDLLEAHGYATLQTRNGMDALSIAREHRPDLILMDIQLPEVSGLEVTRWIKDDPELASIPIIAVTAFAMKGDEEKIREGGCEDYIAKPISVTKFLQAVQKFLR</sequence>
<dbReference type="PROSITE" id="PS50110">
    <property type="entry name" value="RESPONSE_REGULATORY"/>
    <property type="match status" value="1"/>
</dbReference>
<geneLocation type="plasmid" evidence="5">
    <name>p1</name>
</geneLocation>
<evidence type="ECO:0000256" key="2">
    <source>
        <dbReference type="ARBA" id="ARBA00023012"/>
    </source>
</evidence>
<organism evidence="5 6">
    <name type="scientific">Azospirillum brasilense</name>
    <dbReference type="NCBI Taxonomy" id="192"/>
    <lineage>
        <taxon>Bacteria</taxon>
        <taxon>Pseudomonadati</taxon>
        <taxon>Pseudomonadota</taxon>
        <taxon>Alphaproteobacteria</taxon>
        <taxon>Rhodospirillales</taxon>
        <taxon>Azospirillaceae</taxon>
        <taxon>Azospirillum</taxon>
    </lineage>
</organism>
<keyword evidence="5" id="KW-0614">Plasmid</keyword>
<name>A0A4D8R3C5_AZOBR</name>
<protein>
    <submittedName>
        <fullName evidence="5">Response regulator</fullName>
    </submittedName>
</protein>
<dbReference type="AlphaFoldDB" id="A0A4D8R3C5"/>
<keyword evidence="1 3" id="KW-0597">Phosphoprotein</keyword>
<evidence type="ECO:0000313" key="6">
    <source>
        <dbReference type="Proteomes" id="UP000298693"/>
    </source>
</evidence>
<keyword evidence="2" id="KW-0902">Two-component regulatory system</keyword>
<evidence type="ECO:0000256" key="1">
    <source>
        <dbReference type="ARBA" id="ARBA00022553"/>
    </source>
</evidence>
<dbReference type="GO" id="GO:0000160">
    <property type="term" value="P:phosphorelay signal transduction system"/>
    <property type="evidence" value="ECO:0007669"/>
    <property type="project" value="UniProtKB-KW"/>
</dbReference>
<evidence type="ECO:0000313" key="5">
    <source>
        <dbReference type="EMBL" id="QCO16471.1"/>
    </source>
</evidence>
<proteinExistence type="predicted"/>
<feature type="domain" description="Response regulatory" evidence="4">
    <location>
        <begin position="8"/>
        <end position="124"/>
    </location>
</feature>
<gene>
    <name evidence="5" type="ORF">D3869_14165</name>
</gene>
<feature type="modified residue" description="4-aspartylphosphate" evidence="3">
    <location>
        <position position="57"/>
    </location>
</feature>
<evidence type="ECO:0000259" key="4">
    <source>
        <dbReference type="PROSITE" id="PS50110"/>
    </source>
</evidence>
<dbReference type="RefSeq" id="WP_137140681.1">
    <property type="nucleotide sequence ID" value="NZ_CP032346.1"/>
</dbReference>
<dbReference type="SMART" id="SM00448">
    <property type="entry name" value="REC"/>
    <property type="match status" value="1"/>
</dbReference>
<accession>A0A4D8R3C5</accession>
<dbReference type="Gene3D" id="3.40.50.2300">
    <property type="match status" value="1"/>
</dbReference>